<name>A0A7S7LX06_9BACT</name>
<gene>
    <name evidence="1" type="ORF">HUE88_05205</name>
</gene>
<dbReference type="Proteomes" id="UP000593994">
    <property type="component" value="Chromosome"/>
</dbReference>
<organism evidence="1 2">
    <name type="scientific">Candidatus Sulfurimonas baltica</name>
    <dbReference type="NCBI Taxonomy" id="2740404"/>
    <lineage>
        <taxon>Bacteria</taxon>
        <taxon>Pseudomonadati</taxon>
        <taxon>Campylobacterota</taxon>
        <taxon>Epsilonproteobacteria</taxon>
        <taxon>Campylobacterales</taxon>
        <taxon>Sulfurimonadaceae</taxon>
        <taxon>Sulfurimonas</taxon>
    </lineage>
</organism>
<sequence>MEIKYVGPKPIISHTGIDFDNNKEDKFVYLNIVVQLLKSLNHNYIKDKIYTYQTDTSRLSIGDLYQELKKYCPKISSLIEEKRQTTQEEIDHDIKRAEENTILTDEDKKTLENNIKIMSDYMIQRSINKTIYYCAVDLLADVVRNEKIGFIIVPMFQKFAHVLHSVQGSLRKGKNPIDTKLEIYQEDGKLLTKLIIKDN</sequence>
<keyword evidence="2" id="KW-1185">Reference proteome</keyword>
<accession>A0A7S7LX06</accession>
<proteinExistence type="predicted"/>
<evidence type="ECO:0000313" key="2">
    <source>
        <dbReference type="Proteomes" id="UP000593994"/>
    </source>
</evidence>
<evidence type="ECO:0000313" key="1">
    <source>
        <dbReference type="EMBL" id="QOY53079.1"/>
    </source>
</evidence>
<reference evidence="1 2" key="1">
    <citation type="submission" date="2020-05" db="EMBL/GenBank/DDBJ databases">
        <title>Sulfurimonas marisnigri, sp. nov., and Sulfurimonas baltica, sp. nov., manganese oxide reducing chemolithoautotrophs of the class Epsilonproteobacteria isolated from the pelagic redoxclines of the Black and Baltic Seas and emended description of the genus Sulfurimonas.</title>
        <authorList>
            <person name="Henkel J.V."/>
            <person name="Laudan C."/>
            <person name="Werner J."/>
            <person name="Neu T."/>
            <person name="Plewe S."/>
            <person name="Sproer C."/>
            <person name="Bunk B."/>
            <person name="Schulz-Vogt H.N."/>
        </authorList>
    </citation>
    <scope>NUCLEOTIDE SEQUENCE [LARGE SCALE GENOMIC DNA]</scope>
    <source>
        <strain evidence="1 2">GD2</strain>
    </source>
</reference>
<dbReference type="AlphaFoldDB" id="A0A7S7LX06"/>
<dbReference type="EMBL" id="CP054492">
    <property type="protein sequence ID" value="QOY53079.1"/>
    <property type="molecule type" value="Genomic_DNA"/>
</dbReference>
<protein>
    <submittedName>
        <fullName evidence="1">Uncharacterized protein</fullName>
    </submittedName>
</protein>
<dbReference type="RefSeq" id="WP_194371787.1">
    <property type="nucleotide sequence ID" value="NZ_CP054492.1"/>
</dbReference>
<dbReference type="KEGG" id="sbal:HUE88_05205"/>